<name>A0A409XC21_9AGAR</name>
<dbReference type="OrthoDB" id="3093191at2759"/>
<reference evidence="1 2" key="1">
    <citation type="journal article" date="2018" name="Evol. Lett.">
        <title>Horizontal gene cluster transfer increased hallucinogenic mushroom diversity.</title>
        <authorList>
            <person name="Reynolds H.T."/>
            <person name="Vijayakumar V."/>
            <person name="Gluck-Thaler E."/>
            <person name="Korotkin H.B."/>
            <person name="Matheny P.B."/>
            <person name="Slot J.C."/>
        </authorList>
    </citation>
    <scope>NUCLEOTIDE SEQUENCE [LARGE SCALE GENOMIC DNA]</scope>
    <source>
        <strain evidence="1 2">2629</strain>
    </source>
</reference>
<dbReference type="EMBL" id="NHTK01004072">
    <property type="protein sequence ID" value="PPQ88322.1"/>
    <property type="molecule type" value="Genomic_DNA"/>
</dbReference>
<gene>
    <name evidence="1" type="ORF">CVT24_003206</name>
</gene>
<organism evidence="1 2">
    <name type="scientific">Panaeolus cyanescens</name>
    <dbReference type="NCBI Taxonomy" id="181874"/>
    <lineage>
        <taxon>Eukaryota</taxon>
        <taxon>Fungi</taxon>
        <taxon>Dikarya</taxon>
        <taxon>Basidiomycota</taxon>
        <taxon>Agaricomycotina</taxon>
        <taxon>Agaricomycetes</taxon>
        <taxon>Agaricomycetidae</taxon>
        <taxon>Agaricales</taxon>
        <taxon>Agaricineae</taxon>
        <taxon>Galeropsidaceae</taxon>
        <taxon>Panaeolus</taxon>
    </lineage>
</organism>
<proteinExistence type="predicted"/>
<evidence type="ECO:0000313" key="2">
    <source>
        <dbReference type="Proteomes" id="UP000284842"/>
    </source>
</evidence>
<feature type="non-terminal residue" evidence="1">
    <location>
        <position position="197"/>
    </location>
</feature>
<sequence>MSSPFESLDSTLLNIWQLVSFRKIHGIGDAVRVQPLLDMTGHLLLSRHDPNTVSEAVADRAKIIFALADRLHLLFPAVPISPVLHSIELICLTQASNGIGQFRLEMTESSLQVFRWLGGNESLASRRTPAHFPAFYWVADFNFLRFGSLWSGTLLQDLAHSICIELQHGLTSSLANRVHPADLKFIRTGLAQFADAL</sequence>
<dbReference type="InParanoid" id="A0A409XC21"/>
<dbReference type="Proteomes" id="UP000284842">
    <property type="component" value="Unassembled WGS sequence"/>
</dbReference>
<keyword evidence="2" id="KW-1185">Reference proteome</keyword>
<evidence type="ECO:0000313" key="1">
    <source>
        <dbReference type="EMBL" id="PPQ88322.1"/>
    </source>
</evidence>
<comment type="caution">
    <text evidence="1">The sequence shown here is derived from an EMBL/GenBank/DDBJ whole genome shotgun (WGS) entry which is preliminary data.</text>
</comment>
<dbReference type="AlphaFoldDB" id="A0A409XC21"/>
<accession>A0A409XC21</accession>
<protein>
    <submittedName>
        <fullName evidence="1">Uncharacterized protein</fullName>
    </submittedName>
</protein>